<proteinExistence type="inferred from homology"/>
<comment type="subcellular location">
    <subcellularLocation>
        <location evidence="1 6">Membrane</location>
        <topology evidence="1 6">Multi-pass membrane protein</topology>
    </subcellularLocation>
</comment>
<dbReference type="GO" id="GO:0005886">
    <property type="term" value="C:plasma membrane"/>
    <property type="evidence" value="ECO:0007669"/>
    <property type="project" value="TreeGrafter"/>
</dbReference>
<dbReference type="OrthoDB" id="296386at2759"/>
<dbReference type="Proteomes" id="UP000281553">
    <property type="component" value="Unassembled WGS sequence"/>
</dbReference>
<comment type="similarity">
    <text evidence="2 6">Belongs to the anoctamin family.</text>
</comment>
<dbReference type="GO" id="GO:0005254">
    <property type="term" value="F:chloride channel activity"/>
    <property type="evidence" value="ECO:0007669"/>
    <property type="project" value="TreeGrafter"/>
</dbReference>
<protein>
    <recommendedName>
        <fullName evidence="6">Anoctamin</fullName>
    </recommendedName>
</protein>
<dbReference type="PANTHER" id="PTHR12308:SF84">
    <property type="entry name" value="ANOCTAMIN"/>
    <property type="match status" value="1"/>
</dbReference>
<evidence type="ECO:0000256" key="2">
    <source>
        <dbReference type="ARBA" id="ARBA00009671"/>
    </source>
</evidence>
<accession>A0A3P7MYS5</accession>
<reference evidence="8 9" key="1">
    <citation type="submission" date="2018-11" db="EMBL/GenBank/DDBJ databases">
        <authorList>
            <consortium name="Pathogen Informatics"/>
        </authorList>
    </citation>
    <scope>NUCLEOTIDE SEQUENCE [LARGE SCALE GENOMIC DNA]</scope>
</reference>
<keyword evidence="4 6" id="KW-1133">Transmembrane helix</keyword>
<dbReference type="PANTHER" id="PTHR12308">
    <property type="entry name" value="ANOCTAMIN"/>
    <property type="match status" value="1"/>
</dbReference>
<comment type="caution">
    <text evidence="6">Lacks conserved residue(s) required for the propagation of feature annotation.</text>
</comment>
<dbReference type="Pfam" id="PF04547">
    <property type="entry name" value="Anoctamin"/>
    <property type="match status" value="1"/>
</dbReference>
<feature type="domain" description="Anoctamin transmembrane" evidence="7">
    <location>
        <begin position="3"/>
        <end position="94"/>
    </location>
</feature>
<dbReference type="InterPro" id="IPR007632">
    <property type="entry name" value="Anoctamin"/>
</dbReference>
<gene>
    <name evidence="8" type="ORF">DILT_LOCUS15066</name>
</gene>
<evidence type="ECO:0000313" key="9">
    <source>
        <dbReference type="Proteomes" id="UP000281553"/>
    </source>
</evidence>
<name>A0A3P7MYS5_DIBLA</name>
<sequence length="189" mass="21383">MQKQYMEDYRLFRNAGLFEEYIEMVIQFGFITIFVAAFPLAPLFALFNNWMEIRIDAQKLVCATRRPLAQRARSIGIWFSLTEIIVGISITTNVHHRLSACLCLWPKLIGKTLPLRPSGPVPCRKGINGTPDGKNSVFCTAVVKKRLETVGSLTSVRPNPRPGAFRIKRARQSSNFVPVRISNEGDWSD</sequence>
<dbReference type="AlphaFoldDB" id="A0A3P7MYS5"/>
<evidence type="ECO:0000259" key="7">
    <source>
        <dbReference type="Pfam" id="PF04547"/>
    </source>
</evidence>
<feature type="transmembrane region" description="Helical" evidence="6">
    <location>
        <begin position="21"/>
        <end position="47"/>
    </location>
</feature>
<evidence type="ECO:0000256" key="1">
    <source>
        <dbReference type="ARBA" id="ARBA00004141"/>
    </source>
</evidence>
<keyword evidence="5 6" id="KW-0472">Membrane</keyword>
<organism evidence="8 9">
    <name type="scientific">Dibothriocephalus latus</name>
    <name type="common">Fish tapeworm</name>
    <name type="synonym">Diphyllobothrium latum</name>
    <dbReference type="NCBI Taxonomy" id="60516"/>
    <lineage>
        <taxon>Eukaryota</taxon>
        <taxon>Metazoa</taxon>
        <taxon>Spiralia</taxon>
        <taxon>Lophotrochozoa</taxon>
        <taxon>Platyhelminthes</taxon>
        <taxon>Cestoda</taxon>
        <taxon>Eucestoda</taxon>
        <taxon>Diphyllobothriidea</taxon>
        <taxon>Diphyllobothriidae</taxon>
        <taxon>Dibothriocephalus</taxon>
    </lineage>
</organism>
<evidence type="ECO:0000256" key="5">
    <source>
        <dbReference type="ARBA" id="ARBA00023136"/>
    </source>
</evidence>
<evidence type="ECO:0000256" key="3">
    <source>
        <dbReference type="ARBA" id="ARBA00022692"/>
    </source>
</evidence>
<evidence type="ECO:0000256" key="6">
    <source>
        <dbReference type="RuleBase" id="RU280814"/>
    </source>
</evidence>
<keyword evidence="9" id="KW-1185">Reference proteome</keyword>
<dbReference type="EMBL" id="UYRU01077148">
    <property type="protein sequence ID" value="VDN27797.1"/>
    <property type="molecule type" value="Genomic_DNA"/>
</dbReference>
<dbReference type="InterPro" id="IPR049452">
    <property type="entry name" value="Anoctamin_TM"/>
</dbReference>
<evidence type="ECO:0000256" key="4">
    <source>
        <dbReference type="ARBA" id="ARBA00022989"/>
    </source>
</evidence>
<keyword evidence="3 6" id="KW-0812">Transmembrane</keyword>
<evidence type="ECO:0000313" key="8">
    <source>
        <dbReference type="EMBL" id="VDN27797.1"/>
    </source>
</evidence>